<dbReference type="Gene3D" id="3.30.200.20">
    <property type="entry name" value="Phosphorylase Kinase, domain 1"/>
    <property type="match status" value="1"/>
</dbReference>
<dbReference type="EMBL" id="BOMS01000172">
    <property type="protein sequence ID" value="GIE73389.1"/>
    <property type="molecule type" value="Genomic_DNA"/>
</dbReference>
<dbReference type="RefSeq" id="WP_203830991.1">
    <property type="nucleotide sequence ID" value="NZ_BAAATY010000064.1"/>
</dbReference>
<organism evidence="2 3">
    <name type="scientific">Actinoplanes palleronii</name>
    <dbReference type="NCBI Taxonomy" id="113570"/>
    <lineage>
        <taxon>Bacteria</taxon>
        <taxon>Bacillati</taxon>
        <taxon>Actinomycetota</taxon>
        <taxon>Actinomycetes</taxon>
        <taxon>Micromonosporales</taxon>
        <taxon>Micromonosporaceae</taxon>
        <taxon>Actinoplanes</taxon>
    </lineage>
</organism>
<dbReference type="Gene3D" id="3.90.1200.10">
    <property type="match status" value="1"/>
</dbReference>
<gene>
    <name evidence="2" type="ORF">Apa02nite_094970</name>
</gene>
<evidence type="ECO:0000313" key="2">
    <source>
        <dbReference type="EMBL" id="GIE73389.1"/>
    </source>
</evidence>
<comment type="caution">
    <text evidence="2">The sequence shown here is derived from an EMBL/GenBank/DDBJ whole genome shotgun (WGS) entry which is preliminary data.</text>
</comment>
<feature type="domain" description="Aminoglycoside phosphotransferase" evidence="1">
    <location>
        <begin position="34"/>
        <end position="280"/>
    </location>
</feature>
<dbReference type="PANTHER" id="PTHR21310:SF15">
    <property type="entry name" value="AMINOGLYCOSIDE PHOSPHOTRANSFERASE DOMAIN-CONTAINING PROTEIN"/>
    <property type="match status" value="1"/>
</dbReference>
<reference evidence="2 3" key="1">
    <citation type="submission" date="2021-01" db="EMBL/GenBank/DDBJ databases">
        <title>Whole genome shotgun sequence of Actinoplanes palleronii NBRC 14916.</title>
        <authorList>
            <person name="Komaki H."/>
            <person name="Tamura T."/>
        </authorList>
    </citation>
    <scope>NUCLEOTIDE SEQUENCE [LARGE SCALE GENOMIC DNA]</scope>
    <source>
        <strain evidence="2 3">NBRC 14916</strain>
    </source>
</reference>
<sequence>MESITKNRQTPAVLLAMIERAYGAAEVPAGADWCSELGHGWFNVAYRIRLRSGREVVLKIAPPPAVEVMTYERGAMATELAALGLIRAHTTVPVPQVEFADRSHELCDADWFVMPYVDADNLGLLAQTPEERDAVNKSLGALNRDLNAIVGEGFGQLGGPYESTWRATFLAMIEGVLRDGERRAVDLGHDYAEVRAVIAANAGCLDEVTEPRFVEWDLWDSNVMVRDGAIVAIIDHERAFYGDPLIEAGFTGSELPAFGDSSAFIEGYGRGPATEPERVRRRLYCLYLVLIMAIETAYRNFPGTANYDWARDRLDESMALFDRGTS</sequence>
<dbReference type="Pfam" id="PF01636">
    <property type="entry name" value="APH"/>
    <property type="match status" value="1"/>
</dbReference>
<dbReference type="SUPFAM" id="SSF56112">
    <property type="entry name" value="Protein kinase-like (PK-like)"/>
    <property type="match status" value="1"/>
</dbReference>
<dbReference type="Proteomes" id="UP000624709">
    <property type="component" value="Unassembled WGS sequence"/>
</dbReference>
<keyword evidence="3" id="KW-1185">Reference proteome</keyword>
<dbReference type="PANTHER" id="PTHR21310">
    <property type="entry name" value="AMINOGLYCOSIDE PHOSPHOTRANSFERASE-RELATED-RELATED"/>
    <property type="match status" value="1"/>
</dbReference>
<accession>A0ABQ4BRT3</accession>
<dbReference type="InterPro" id="IPR051678">
    <property type="entry name" value="AGP_Transferase"/>
</dbReference>
<protein>
    <submittedName>
        <fullName evidence="2">Aminoglycoside phosphotransferase</fullName>
    </submittedName>
</protein>
<dbReference type="InterPro" id="IPR011009">
    <property type="entry name" value="Kinase-like_dom_sf"/>
</dbReference>
<evidence type="ECO:0000313" key="3">
    <source>
        <dbReference type="Proteomes" id="UP000624709"/>
    </source>
</evidence>
<name>A0ABQ4BRT3_9ACTN</name>
<evidence type="ECO:0000259" key="1">
    <source>
        <dbReference type="Pfam" id="PF01636"/>
    </source>
</evidence>
<proteinExistence type="predicted"/>
<dbReference type="InterPro" id="IPR002575">
    <property type="entry name" value="Aminoglycoside_PTrfase"/>
</dbReference>